<comment type="caution">
    <text evidence="1">The sequence shown here is derived from an EMBL/GenBank/DDBJ whole genome shotgun (WGS) entry which is preliminary data.</text>
</comment>
<evidence type="ECO:0000313" key="1">
    <source>
        <dbReference type="EMBL" id="CAI3974749.1"/>
    </source>
</evidence>
<protein>
    <submittedName>
        <fullName evidence="1">Uncharacterized protein</fullName>
    </submittedName>
</protein>
<proteinExistence type="predicted"/>
<keyword evidence="3" id="KW-1185">Reference proteome</keyword>
<reference evidence="1" key="1">
    <citation type="submission" date="2022-10" db="EMBL/GenBank/DDBJ databases">
        <authorList>
            <person name="Chen Y."/>
            <person name="Dougan E. K."/>
            <person name="Chan C."/>
            <person name="Rhodes N."/>
            <person name="Thang M."/>
        </authorList>
    </citation>
    <scope>NUCLEOTIDE SEQUENCE</scope>
</reference>
<evidence type="ECO:0000313" key="2">
    <source>
        <dbReference type="EMBL" id="CAL4762061.1"/>
    </source>
</evidence>
<reference evidence="2 3" key="2">
    <citation type="submission" date="2024-05" db="EMBL/GenBank/DDBJ databases">
        <authorList>
            <person name="Chen Y."/>
            <person name="Shah S."/>
            <person name="Dougan E. K."/>
            <person name="Thang M."/>
            <person name="Chan C."/>
        </authorList>
    </citation>
    <scope>NUCLEOTIDE SEQUENCE [LARGE SCALE GENOMIC DNA]</scope>
</reference>
<dbReference type="AlphaFoldDB" id="A0A9P1FF65"/>
<dbReference type="Proteomes" id="UP001152797">
    <property type="component" value="Unassembled WGS sequence"/>
</dbReference>
<accession>A0A9P1FF65</accession>
<sequence>MFLEMSWDAKLKNPYLGLPCRLPYKVSEEIEADRKYLSMGILETPHDSHHFDAAARAAQVSILSREKLEERHFQMELNYQQVSLATCETFDLTQVLRCHLQQLQILETHGDAWSHWFAST</sequence>
<dbReference type="EMBL" id="CAMXCT030000155">
    <property type="protein sequence ID" value="CAL4762061.1"/>
    <property type="molecule type" value="Genomic_DNA"/>
</dbReference>
<dbReference type="EMBL" id="CAMXCT010000155">
    <property type="protein sequence ID" value="CAI3974749.1"/>
    <property type="molecule type" value="Genomic_DNA"/>
</dbReference>
<name>A0A9P1FF65_9DINO</name>
<dbReference type="EMBL" id="CAMXCT020000155">
    <property type="protein sequence ID" value="CAL1128124.1"/>
    <property type="molecule type" value="Genomic_DNA"/>
</dbReference>
<organism evidence="1">
    <name type="scientific">Cladocopium goreaui</name>
    <dbReference type="NCBI Taxonomy" id="2562237"/>
    <lineage>
        <taxon>Eukaryota</taxon>
        <taxon>Sar</taxon>
        <taxon>Alveolata</taxon>
        <taxon>Dinophyceae</taxon>
        <taxon>Suessiales</taxon>
        <taxon>Symbiodiniaceae</taxon>
        <taxon>Cladocopium</taxon>
    </lineage>
</organism>
<gene>
    <name evidence="1" type="ORF">C1SCF055_LOCUS3126</name>
</gene>
<evidence type="ECO:0000313" key="3">
    <source>
        <dbReference type="Proteomes" id="UP001152797"/>
    </source>
</evidence>